<dbReference type="AlphaFoldDB" id="A0A9P4HD99"/>
<organism evidence="1 2">
    <name type="scientific">Setomelanomma holmii</name>
    <dbReference type="NCBI Taxonomy" id="210430"/>
    <lineage>
        <taxon>Eukaryota</taxon>
        <taxon>Fungi</taxon>
        <taxon>Dikarya</taxon>
        <taxon>Ascomycota</taxon>
        <taxon>Pezizomycotina</taxon>
        <taxon>Dothideomycetes</taxon>
        <taxon>Pleosporomycetidae</taxon>
        <taxon>Pleosporales</taxon>
        <taxon>Pleosporineae</taxon>
        <taxon>Phaeosphaeriaceae</taxon>
        <taxon>Setomelanomma</taxon>
    </lineage>
</organism>
<proteinExistence type="predicted"/>
<evidence type="ECO:0000313" key="2">
    <source>
        <dbReference type="Proteomes" id="UP000799777"/>
    </source>
</evidence>
<dbReference type="EMBL" id="ML978172">
    <property type="protein sequence ID" value="KAF2032498.1"/>
    <property type="molecule type" value="Genomic_DNA"/>
</dbReference>
<dbReference type="Proteomes" id="UP000799777">
    <property type="component" value="Unassembled WGS sequence"/>
</dbReference>
<keyword evidence="2" id="KW-1185">Reference proteome</keyword>
<gene>
    <name evidence="1" type="ORF">EK21DRAFT_98894</name>
</gene>
<dbReference type="OrthoDB" id="10066232at2759"/>
<protein>
    <submittedName>
        <fullName evidence="1">Uncharacterized protein</fullName>
    </submittedName>
</protein>
<name>A0A9P4HD99_9PLEO</name>
<evidence type="ECO:0000313" key="1">
    <source>
        <dbReference type="EMBL" id="KAF2032498.1"/>
    </source>
</evidence>
<sequence length="137" mass="15531">MPSKNGSYNVEDYLKQKRQQDKVRVPPMANFLAAASHMRKLLEGKSLTYGIMGGLEMLCLGYRREMPDLQLAYDDRDFHRIKAKLEADQRVRLPEGMNSLFPAKVLVRTGPQYKDEGCTQAADIEVDLVPPGESFPQ</sequence>
<reference evidence="1" key="1">
    <citation type="journal article" date="2020" name="Stud. Mycol.">
        <title>101 Dothideomycetes genomes: a test case for predicting lifestyles and emergence of pathogens.</title>
        <authorList>
            <person name="Haridas S."/>
            <person name="Albert R."/>
            <person name="Binder M."/>
            <person name="Bloem J."/>
            <person name="Labutti K."/>
            <person name="Salamov A."/>
            <person name="Andreopoulos B."/>
            <person name="Baker S."/>
            <person name="Barry K."/>
            <person name="Bills G."/>
            <person name="Bluhm B."/>
            <person name="Cannon C."/>
            <person name="Castanera R."/>
            <person name="Culley D."/>
            <person name="Daum C."/>
            <person name="Ezra D."/>
            <person name="Gonzalez J."/>
            <person name="Henrissat B."/>
            <person name="Kuo A."/>
            <person name="Liang C."/>
            <person name="Lipzen A."/>
            <person name="Lutzoni F."/>
            <person name="Magnuson J."/>
            <person name="Mondo S."/>
            <person name="Nolan M."/>
            <person name="Ohm R."/>
            <person name="Pangilinan J."/>
            <person name="Park H.-J."/>
            <person name="Ramirez L."/>
            <person name="Alfaro M."/>
            <person name="Sun H."/>
            <person name="Tritt A."/>
            <person name="Yoshinaga Y."/>
            <person name="Zwiers L.-H."/>
            <person name="Turgeon B."/>
            <person name="Goodwin S."/>
            <person name="Spatafora J."/>
            <person name="Crous P."/>
            <person name="Grigoriev I."/>
        </authorList>
    </citation>
    <scope>NUCLEOTIDE SEQUENCE</scope>
    <source>
        <strain evidence="1">CBS 110217</strain>
    </source>
</reference>
<comment type="caution">
    <text evidence="1">The sequence shown here is derived from an EMBL/GenBank/DDBJ whole genome shotgun (WGS) entry which is preliminary data.</text>
</comment>
<accession>A0A9P4HD99</accession>